<feature type="transmembrane region" description="Helical" evidence="1">
    <location>
        <begin position="138"/>
        <end position="156"/>
    </location>
</feature>
<feature type="transmembrane region" description="Helical" evidence="1">
    <location>
        <begin position="387"/>
        <end position="409"/>
    </location>
</feature>
<evidence type="ECO:0008006" key="4">
    <source>
        <dbReference type="Google" id="ProtNLM"/>
    </source>
</evidence>
<dbReference type="STRING" id="133383.A0A1R0GRC8"/>
<dbReference type="Proteomes" id="UP000187455">
    <property type="component" value="Unassembled WGS sequence"/>
</dbReference>
<organism evidence="2 3">
    <name type="scientific">Smittium mucronatum</name>
    <dbReference type="NCBI Taxonomy" id="133383"/>
    <lineage>
        <taxon>Eukaryota</taxon>
        <taxon>Fungi</taxon>
        <taxon>Fungi incertae sedis</taxon>
        <taxon>Zoopagomycota</taxon>
        <taxon>Kickxellomycotina</taxon>
        <taxon>Harpellomycetes</taxon>
        <taxon>Harpellales</taxon>
        <taxon>Legeriomycetaceae</taxon>
        <taxon>Smittium</taxon>
    </lineage>
</organism>
<keyword evidence="1" id="KW-0812">Transmembrane</keyword>
<comment type="caution">
    <text evidence="2">The sequence shown here is derived from an EMBL/GenBank/DDBJ whole genome shotgun (WGS) entry which is preliminary data.</text>
</comment>
<evidence type="ECO:0000313" key="3">
    <source>
        <dbReference type="Proteomes" id="UP000187455"/>
    </source>
</evidence>
<reference evidence="2 3" key="1">
    <citation type="journal article" date="2016" name="Mol. Biol. Evol.">
        <title>Genome-Wide Survey of Gut Fungi (Harpellales) Reveals the First Horizontally Transferred Ubiquitin Gene from a Mosquito Host.</title>
        <authorList>
            <person name="Wang Y."/>
            <person name="White M.M."/>
            <person name="Kvist S."/>
            <person name="Moncalvo J.M."/>
        </authorList>
    </citation>
    <scope>NUCLEOTIDE SEQUENCE [LARGE SCALE GENOMIC DNA]</scope>
    <source>
        <strain evidence="2 3">ALG-7-W6</strain>
    </source>
</reference>
<dbReference type="Gene3D" id="1.10.167.10">
    <property type="entry name" value="Regulator of G-protein Signalling 4, domain 2"/>
    <property type="match status" value="1"/>
</dbReference>
<keyword evidence="3" id="KW-1185">Reference proteome</keyword>
<evidence type="ECO:0000313" key="2">
    <source>
        <dbReference type="EMBL" id="OLY79435.1"/>
    </source>
</evidence>
<keyword evidence="1" id="KW-1133">Transmembrane helix</keyword>
<proteinExistence type="predicted"/>
<feature type="transmembrane region" description="Helical" evidence="1">
    <location>
        <begin position="203"/>
        <end position="225"/>
    </location>
</feature>
<feature type="transmembrane region" description="Helical" evidence="1">
    <location>
        <begin position="311"/>
        <end position="332"/>
    </location>
</feature>
<dbReference type="InterPro" id="IPR044926">
    <property type="entry name" value="RGS_subdomain_2"/>
</dbReference>
<feature type="transmembrane region" description="Helical" evidence="1">
    <location>
        <begin position="176"/>
        <end position="197"/>
    </location>
</feature>
<evidence type="ECO:0000256" key="1">
    <source>
        <dbReference type="SAM" id="Phobius"/>
    </source>
</evidence>
<accession>A0A1R0GRC8</accession>
<dbReference type="SUPFAM" id="SSF48097">
    <property type="entry name" value="Regulator of G-protein signaling, RGS"/>
    <property type="match status" value="1"/>
</dbReference>
<dbReference type="EMBL" id="LSSL01004461">
    <property type="protein sequence ID" value="OLY79435.1"/>
    <property type="molecule type" value="Genomic_DNA"/>
</dbReference>
<dbReference type="AlphaFoldDB" id="A0A1R0GRC8"/>
<name>A0A1R0GRC8_9FUNG</name>
<protein>
    <recommendedName>
        <fullName evidence="4">RGS domain-containing protein</fullName>
    </recommendedName>
</protein>
<gene>
    <name evidence="2" type="ORF">AYI68_g6496</name>
</gene>
<dbReference type="OrthoDB" id="5559426at2759"/>
<feature type="transmembrane region" description="Helical" evidence="1">
    <location>
        <begin position="352"/>
        <end position="375"/>
    </location>
</feature>
<dbReference type="InterPro" id="IPR036305">
    <property type="entry name" value="RGS_sf"/>
</dbReference>
<sequence length="771" mass="87396">MADGVVIETNIFDNSQFLANSIDVQGNNLVSDQQNNIQPTFTPFTVNTQQTPTSTIYTSNIESVQPTLSLTYESSYSSDVDYSSGLSQSLDSDSDGMTMGQNGSAIVMPNIIGWGIDDSPQHVSELENRFTKGSGHQFVALTIIIVYTMLVLYSLWIYHIRTAPSRRGFSHRSIKLLVFQVALNLVTSIAVLVYVGFDSISFIYIIIISYTGVVSWILSLFFRALRAIYFIKLNKAKINYFSFLKAQNNRTDIDPEILLNQSSMVCSDFVSKRDCPSSSVINNADISKITSDYKRKVQRLSSQRIYYKNSLLIGIVSVYIVISASLFSILRATNHLVIPKRGIGNSLISNGWMITFLTIYGIFSVVVFPGCLYILRKYREFRFLVSELISVSVLGVLTIICFTVWHKIIGDHKTFNLSPTLSFFISLLISHCCSVIYPIIKMKNYSVAYTSDDYASPTVRRDTRSASKNFKSSFTGKSSDYRREFLSMLDNPGMYNQLKKFSKEYISYDLILFLDEYQILKKRVLEELGNNGVFRSSYENDVNIQGPLGIPAGDRLGVSIHSNDSMSLEISNQKWQSSDTLRRKRGSIISEVSKNSFIINFDLERQISPVTKAGTDEASSSQNECRSNGRFEEEPVQNHAFSSVIVDRLLSNTPMSITICDALEYLYPNVEINPNSVVPNRLKPIFRAFCDTFINPDSNLTMNIHRSIVDDVMENYRVGEFTIGIFDDAREEVLDLLYFGVFPYYLESKNMKSVNSFRRHHFSLNKNFLKI</sequence>
<keyword evidence="1" id="KW-0472">Membrane</keyword>
<feature type="transmembrane region" description="Helical" evidence="1">
    <location>
        <begin position="421"/>
        <end position="440"/>
    </location>
</feature>